<evidence type="ECO:0000313" key="2">
    <source>
        <dbReference type="Proteomes" id="UP000007590"/>
    </source>
</evidence>
<reference evidence="1" key="1">
    <citation type="submission" date="2012-02" db="EMBL/GenBank/DDBJ databases">
        <title>The complete genome of Solitalea canadensis DSM 3403.</title>
        <authorList>
            <consortium name="US DOE Joint Genome Institute (JGI-PGF)"/>
            <person name="Lucas S."/>
            <person name="Copeland A."/>
            <person name="Lapidus A."/>
            <person name="Glavina del Rio T."/>
            <person name="Dalin E."/>
            <person name="Tice H."/>
            <person name="Bruce D."/>
            <person name="Goodwin L."/>
            <person name="Pitluck S."/>
            <person name="Peters L."/>
            <person name="Ovchinnikova G."/>
            <person name="Lu M."/>
            <person name="Kyrpides N."/>
            <person name="Mavromatis K."/>
            <person name="Ivanova N."/>
            <person name="Brettin T."/>
            <person name="Detter J.C."/>
            <person name="Han C."/>
            <person name="Larimer F."/>
            <person name="Land M."/>
            <person name="Hauser L."/>
            <person name="Markowitz V."/>
            <person name="Cheng J.-F."/>
            <person name="Hugenholtz P."/>
            <person name="Woyke T."/>
            <person name="Wu D."/>
            <person name="Spring S."/>
            <person name="Schroeder M."/>
            <person name="Kopitz M."/>
            <person name="Brambilla E."/>
            <person name="Klenk H.-P."/>
            <person name="Eisen J.A."/>
        </authorList>
    </citation>
    <scope>NUCLEOTIDE SEQUENCE</scope>
    <source>
        <strain evidence="1">DSM 3403</strain>
    </source>
</reference>
<sequence length="293" mass="33261">MLTLLGSTLTTWGQISITGKVISNDDNLPIQGVNVVEKGTQNGTTTTQDGTFFLEVRDPNTTLIFSFIGMITQEFPLKGQKQIVVKAKWDCHKDFFDSQKVLFYANSGVINNPVGGQINFASPWILGGVVKGMYSYQTNLNENEYERAQIELAHYISNCNFDLDFRWSYRQALFSNELNFKANSFESDFNFRNLTLIAGYSHLNFKRVETNYNEIFSGAVIGAGTYFNIPLYPKAVAKISLYKDKIEYQAEIEGGHKGFSCFIKFYKLDSFNELSLGIGTCLNYKIKKQRKLE</sequence>
<dbReference type="Proteomes" id="UP000007590">
    <property type="component" value="Chromosome"/>
</dbReference>
<dbReference type="RefSeq" id="WP_014681828.1">
    <property type="nucleotide sequence ID" value="NC_017770.1"/>
</dbReference>
<dbReference type="InterPro" id="IPR008969">
    <property type="entry name" value="CarboxyPept-like_regulatory"/>
</dbReference>
<dbReference type="EMBL" id="CP003349">
    <property type="protein sequence ID" value="AFD08605.1"/>
    <property type="molecule type" value="Genomic_DNA"/>
</dbReference>
<accession>H8KLA3</accession>
<dbReference type="OrthoDB" id="822112at2"/>
<proteinExistence type="predicted"/>
<evidence type="ECO:0000313" key="1">
    <source>
        <dbReference type="EMBL" id="AFD08605.1"/>
    </source>
</evidence>
<dbReference type="eggNOG" id="COG1629">
    <property type="taxonomic scope" value="Bacteria"/>
</dbReference>
<dbReference type="AlphaFoldDB" id="H8KLA3"/>
<dbReference type="SUPFAM" id="SSF49464">
    <property type="entry name" value="Carboxypeptidase regulatory domain-like"/>
    <property type="match status" value="1"/>
</dbReference>
<dbReference type="Pfam" id="PF13715">
    <property type="entry name" value="CarbopepD_reg_2"/>
    <property type="match status" value="1"/>
</dbReference>
<protein>
    <submittedName>
        <fullName evidence="1">Uncharacterized protein</fullName>
    </submittedName>
</protein>
<dbReference type="KEGG" id="scn:Solca_3601"/>
<keyword evidence="2" id="KW-1185">Reference proteome</keyword>
<gene>
    <name evidence="1" type="ordered locus">Solca_3601</name>
</gene>
<dbReference type="STRING" id="929556.Solca_3601"/>
<name>H8KLA3_SOLCM</name>
<dbReference type="Gene3D" id="2.60.40.1120">
    <property type="entry name" value="Carboxypeptidase-like, regulatory domain"/>
    <property type="match status" value="1"/>
</dbReference>
<organism evidence="1 2">
    <name type="scientific">Solitalea canadensis (strain ATCC 29591 / DSM 3403 / JCM 21819 / LMG 8368 / NBRC 15130 / NCIMB 12057 / USAM 9D)</name>
    <name type="common">Flexibacter canadensis</name>
    <dbReference type="NCBI Taxonomy" id="929556"/>
    <lineage>
        <taxon>Bacteria</taxon>
        <taxon>Pseudomonadati</taxon>
        <taxon>Bacteroidota</taxon>
        <taxon>Sphingobacteriia</taxon>
        <taxon>Sphingobacteriales</taxon>
        <taxon>Sphingobacteriaceae</taxon>
        <taxon>Solitalea</taxon>
    </lineage>
</organism>
<dbReference type="HOGENOM" id="CLU_949634_0_0_10"/>